<comment type="caution">
    <text evidence="1">The sequence shown here is derived from an EMBL/GenBank/DDBJ whole genome shotgun (WGS) entry which is preliminary data.</text>
</comment>
<evidence type="ECO:0000313" key="2">
    <source>
        <dbReference type="Proteomes" id="UP000735302"/>
    </source>
</evidence>
<keyword evidence="2" id="KW-1185">Reference proteome</keyword>
<accession>A0AAV4AB72</accession>
<proteinExistence type="predicted"/>
<dbReference type="Proteomes" id="UP000735302">
    <property type="component" value="Unassembled WGS sequence"/>
</dbReference>
<protein>
    <submittedName>
        <fullName evidence="1">Uncharacterized protein</fullName>
    </submittedName>
</protein>
<organism evidence="1 2">
    <name type="scientific">Plakobranchus ocellatus</name>
    <dbReference type="NCBI Taxonomy" id="259542"/>
    <lineage>
        <taxon>Eukaryota</taxon>
        <taxon>Metazoa</taxon>
        <taxon>Spiralia</taxon>
        <taxon>Lophotrochozoa</taxon>
        <taxon>Mollusca</taxon>
        <taxon>Gastropoda</taxon>
        <taxon>Heterobranchia</taxon>
        <taxon>Euthyneura</taxon>
        <taxon>Panpulmonata</taxon>
        <taxon>Sacoglossa</taxon>
        <taxon>Placobranchoidea</taxon>
        <taxon>Plakobranchidae</taxon>
        <taxon>Plakobranchus</taxon>
    </lineage>
</organism>
<reference evidence="1 2" key="1">
    <citation type="journal article" date="2021" name="Elife">
        <title>Chloroplast acquisition without the gene transfer in kleptoplastic sea slugs, Plakobranchus ocellatus.</title>
        <authorList>
            <person name="Maeda T."/>
            <person name="Takahashi S."/>
            <person name="Yoshida T."/>
            <person name="Shimamura S."/>
            <person name="Takaki Y."/>
            <person name="Nagai Y."/>
            <person name="Toyoda A."/>
            <person name="Suzuki Y."/>
            <person name="Arimoto A."/>
            <person name="Ishii H."/>
            <person name="Satoh N."/>
            <person name="Nishiyama T."/>
            <person name="Hasebe M."/>
            <person name="Maruyama T."/>
            <person name="Minagawa J."/>
            <person name="Obokata J."/>
            <person name="Shigenobu S."/>
        </authorList>
    </citation>
    <scope>NUCLEOTIDE SEQUENCE [LARGE SCALE GENOMIC DNA]</scope>
</reference>
<dbReference type="AlphaFoldDB" id="A0AAV4AB72"/>
<evidence type="ECO:0000313" key="1">
    <source>
        <dbReference type="EMBL" id="GFO03479.1"/>
    </source>
</evidence>
<name>A0AAV4AB72_9GAST</name>
<dbReference type="EMBL" id="BLXT01003727">
    <property type="protein sequence ID" value="GFO03479.1"/>
    <property type="molecule type" value="Genomic_DNA"/>
</dbReference>
<gene>
    <name evidence="1" type="ORF">PoB_002998400</name>
</gene>
<sequence>MMMRPQPKENGFDFCFLIQLVHKMISGFQAESKSLLAKPAQNPPDYVTTLELKLQNTSEDSTLHLIEAALALDERAGISSFQRKRIKIRH</sequence>